<reference evidence="1" key="1">
    <citation type="submission" date="2021-06" db="EMBL/GenBank/DDBJ databases">
        <authorList>
            <person name="Kallberg Y."/>
            <person name="Tangrot J."/>
            <person name="Rosling A."/>
        </authorList>
    </citation>
    <scope>NUCLEOTIDE SEQUENCE</scope>
    <source>
        <strain evidence="1">87-6 pot B 2015</strain>
    </source>
</reference>
<feature type="non-terminal residue" evidence="1">
    <location>
        <position position="129"/>
    </location>
</feature>
<sequence length="129" mass="15094">EENEKNIVGRRLRKRESQLRVNMVIIFTESRLLWVEPQNLVLGTKLTLGSSGVQVFGVTNTSSLGHWHENERSKIQTVDPRLQFRGLLGLTKGTEIDKRIFQRGRRTRSRLKHTTSFEEEDDLDYHTYI</sequence>
<name>A0A9N9NJN7_FUNMO</name>
<keyword evidence="2" id="KW-1185">Reference proteome</keyword>
<dbReference type="AlphaFoldDB" id="A0A9N9NJN7"/>
<dbReference type="Proteomes" id="UP000789375">
    <property type="component" value="Unassembled WGS sequence"/>
</dbReference>
<gene>
    <name evidence="1" type="ORF">FMOSSE_LOCUS16023</name>
</gene>
<accession>A0A9N9NJN7</accession>
<evidence type="ECO:0000313" key="1">
    <source>
        <dbReference type="EMBL" id="CAG8738668.1"/>
    </source>
</evidence>
<comment type="caution">
    <text evidence="1">The sequence shown here is derived from an EMBL/GenBank/DDBJ whole genome shotgun (WGS) entry which is preliminary data.</text>
</comment>
<proteinExistence type="predicted"/>
<dbReference type="EMBL" id="CAJVPP010019714">
    <property type="protein sequence ID" value="CAG8738668.1"/>
    <property type="molecule type" value="Genomic_DNA"/>
</dbReference>
<protein>
    <submittedName>
        <fullName evidence="1">13278_t:CDS:1</fullName>
    </submittedName>
</protein>
<organism evidence="1 2">
    <name type="scientific">Funneliformis mosseae</name>
    <name type="common">Endomycorrhizal fungus</name>
    <name type="synonym">Glomus mosseae</name>
    <dbReference type="NCBI Taxonomy" id="27381"/>
    <lineage>
        <taxon>Eukaryota</taxon>
        <taxon>Fungi</taxon>
        <taxon>Fungi incertae sedis</taxon>
        <taxon>Mucoromycota</taxon>
        <taxon>Glomeromycotina</taxon>
        <taxon>Glomeromycetes</taxon>
        <taxon>Glomerales</taxon>
        <taxon>Glomeraceae</taxon>
        <taxon>Funneliformis</taxon>
    </lineage>
</organism>
<evidence type="ECO:0000313" key="2">
    <source>
        <dbReference type="Proteomes" id="UP000789375"/>
    </source>
</evidence>